<name>A0ABP7TBV1_9FLAO</name>
<evidence type="ECO:0000256" key="4">
    <source>
        <dbReference type="ARBA" id="ARBA00022692"/>
    </source>
</evidence>
<dbReference type="Pfam" id="PF02472">
    <property type="entry name" value="ExbD"/>
    <property type="match status" value="1"/>
</dbReference>
<feature type="transmembrane region" description="Helical" evidence="8">
    <location>
        <begin position="24"/>
        <end position="42"/>
    </location>
</feature>
<protein>
    <submittedName>
        <fullName evidence="9">Biopolymer transporter ExbD</fullName>
    </submittedName>
</protein>
<comment type="subcellular location">
    <subcellularLocation>
        <location evidence="1">Cell membrane</location>
        <topology evidence="1">Single-pass membrane protein</topology>
    </subcellularLocation>
    <subcellularLocation>
        <location evidence="7">Cell membrane</location>
        <topology evidence="7">Single-pass type II membrane protein</topology>
    </subcellularLocation>
</comment>
<evidence type="ECO:0000256" key="1">
    <source>
        <dbReference type="ARBA" id="ARBA00004162"/>
    </source>
</evidence>
<evidence type="ECO:0000256" key="7">
    <source>
        <dbReference type="RuleBase" id="RU003879"/>
    </source>
</evidence>
<dbReference type="InterPro" id="IPR003400">
    <property type="entry name" value="ExbD"/>
</dbReference>
<keyword evidence="6 8" id="KW-0472">Membrane</keyword>
<dbReference type="PANTHER" id="PTHR30558:SF3">
    <property type="entry name" value="BIOPOLYMER TRANSPORT PROTEIN EXBD-RELATED"/>
    <property type="match status" value="1"/>
</dbReference>
<evidence type="ECO:0000256" key="2">
    <source>
        <dbReference type="ARBA" id="ARBA00005811"/>
    </source>
</evidence>
<dbReference type="RefSeq" id="WP_324691003.1">
    <property type="nucleotide sequence ID" value="NZ_BAABCR010000004.1"/>
</dbReference>
<evidence type="ECO:0000313" key="10">
    <source>
        <dbReference type="Proteomes" id="UP001500968"/>
    </source>
</evidence>
<evidence type="ECO:0000256" key="5">
    <source>
        <dbReference type="ARBA" id="ARBA00022989"/>
    </source>
</evidence>
<evidence type="ECO:0000256" key="6">
    <source>
        <dbReference type="ARBA" id="ARBA00023136"/>
    </source>
</evidence>
<accession>A0ABP7TBV1</accession>
<comment type="similarity">
    <text evidence="2 7">Belongs to the ExbD/TolR family.</text>
</comment>
<evidence type="ECO:0000313" key="9">
    <source>
        <dbReference type="EMBL" id="GAA4023822.1"/>
    </source>
</evidence>
<organism evidence="9 10">
    <name type="scientific">Flavobacterium cheonhonense</name>
    <dbReference type="NCBI Taxonomy" id="706185"/>
    <lineage>
        <taxon>Bacteria</taxon>
        <taxon>Pseudomonadati</taxon>
        <taxon>Bacteroidota</taxon>
        <taxon>Flavobacteriia</taxon>
        <taxon>Flavobacteriales</taxon>
        <taxon>Flavobacteriaceae</taxon>
        <taxon>Flavobacterium</taxon>
    </lineage>
</organism>
<keyword evidence="10" id="KW-1185">Reference proteome</keyword>
<evidence type="ECO:0000256" key="3">
    <source>
        <dbReference type="ARBA" id="ARBA00022475"/>
    </source>
</evidence>
<keyword evidence="7" id="KW-0813">Transport</keyword>
<evidence type="ECO:0000256" key="8">
    <source>
        <dbReference type="SAM" id="Phobius"/>
    </source>
</evidence>
<proteinExistence type="inferred from homology"/>
<keyword evidence="7" id="KW-0653">Protein transport</keyword>
<keyword evidence="3" id="KW-1003">Cell membrane</keyword>
<dbReference type="Proteomes" id="UP001500968">
    <property type="component" value="Unassembled WGS sequence"/>
</dbReference>
<dbReference type="EMBL" id="BAABCR010000004">
    <property type="protein sequence ID" value="GAA4023822.1"/>
    <property type="molecule type" value="Genomic_DNA"/>
</dbReference>
<reference evidence="10" key="1">
    <citation type="journal article" date="2019" name="Int. J. Syst. Evol. Microbiol.">
        <title>The Global Catalogue of Microorganisms (GCM) 10K type strain sequencing project: providing services to taxonomists for standard genome sequencing and annotation.</title>
        <authorList>
            <consortium name="The Broad Institute Genomics Platform"/>
            <consortium name="The Broad Institute Genome Sequencing Center for Infectious Disease"/>
            <person name="Wu L."/>
            <person name="Ma J."/>
        </authorList>
    </citation>
    <scope>NUCLEOTIDE SEQUENCE [LARGE SCALE GENOMIC DNA]</scope>
    <source>
        <strain evidence="10">JCM 17064</strain>
    </source>
</reference>
<comment type="caution">
    <text evidence="9">The sequence shown here is derived from an EMBL/GenBank/DDBJ whole genome shotgun (WGS) entry which is preliminary data.</text>
</comment>
<keyword evidence="5 8" id="KW-1133">Transmembrane helix</keyword>
<gene>
    <name evidence="9" type="ORF">GCM10022386_03500</name>
</gene>
<dbReference type="PANTHER" id="PTHR30558">
    <property type="entry name" value="EXBD MEMBRANE COMPONENT OF PMF-DRIVEN MACROMOLECULE IMPORT SYSTEM"/>
    <property type="match status" value="1"/>
</dbReference>
<keyword evidence="4 7" id="KW-0812">Transmembrane</keyword>
<sequence>MENQQYSSRIIKEKFKTKKFKTRIDLAAMVSVSFLLIVFFMVSKELARPQSMDLGLADEGGCHFGGCHRPDFNRTITLLLDEKDQIIFYWGLLEEPNEPPKKLGYGKNGIRKELMAKNKIIQKYLSERNTRNGAIVLIKPSKKSTYGNLVAILDEMNITNIKTYAIVNDFTPEESKLLASK</sequence>